<feature type="region of interest" description="Disordered" evidence="1">
    <location>
        <begin position="126"/>
        <end position="151"/>
    </location>
</feature>
<name>A0A919S446_9ACTN</name>
<evidence type="ECO:0000256" key="2">
    <source>
        <dbReference type="SAM" id="Phobius"/>
    </source>
</evidence>
<keyword evidence="2" id="KW-1133">Transmembrane helix</keyword>
<dbReference type="AlphaFoldDB" id="A0A919S446"/>
<dbReference type="EMBL" id="BOQL01000014">
    <property type="protein sequence ID" value="GIM64699.1"/>
    <property type="molecule type" value="Genomic_DNA"/>
</dbReference>
<evidence type="ECO:0000313" key="4">
    <source>
        <dbReference type="Proteomes" id="UP000681340"/>
    </source>
</evidence>
<keyword evidence="4" id="KW-1185">Reference proteome</keyword>
<gene>
    <name evidence="3" type="ORF">Aau02nite_12100</name>
</gene>
<accession>A0A919S446</accession>
<protein>
    <submittedName>
        <fullName evidence="3">Uncharacterized protein</fullName>
    </submittedName>
</protein>
<comment type="caution">
    <text evidence="3">The sequence shown here is derived from an EMBL/GenBank/DDBJ whole genome shotgun (WGS) entry which is preliminary data.</text>
</comment>
<reference evidence="3" key="1">
    <citation type="submission" date="2021-03" db="EMBL/GenBank/DDBJ databases">
        <title>Whole genome shotgun sequence of Actinoplanes auranticolor NBRC 12245.</title>
        <authorList>
            <person name="Komaki H."/>
            <person name="Tamura T."/>
        </authorList>
    </citation>
    <scope>NUCLEOTIDE SEQUENCE</scope>
    <source>
        <strain evidence="3">NBRC 12245</strain>
    </source>
</reference>
<proteinExistence type="predicted"/>
<dbReference type="RefSeq" id="WP_212987313.1">
    <property type="nucleotide sequence ID" value="NZ_BAABEA010000003.1"/>
</dbReference>
<sequence length="432" mass="46190">MPGDPHPRSAHRAGPAGGLASLTPQGLVRQAQAGHARARQAIIRQAMARRTRGHRAPDRHRHIPGRTATIAVTHDGDDLHPGPRHSGRETAGLRTVRLRPVGLQTVVRLAAEFQAAQIQSARFPETRVPGTRTPGVRLPGHRFLGSRRPAGHLPAVESPAVEWADLHPTVADRPATPQHRLSRSGQWPAAATHQRHALQRRVPREPQQALQTVMRGLAALIVLAIVGLSAFFIVAEQRRGNGRDSVALPGSEPRITSRAVDPEPLTQHEVFPEPTVRLAAGDAGYPVQLTHSDTVCRTATVGELGGLLDDYGCDHVVRARLAAPHGGYLVTAGVFNLADDSGAAQVSELAGTLVENGRGTFTMLGGSAGDPLGEPLAQVGWHSRGHYLLYCVIARPDGQLVADDDPYAARITTELVERYLGAQVIGARTLDP</sequence>
<evidence type="ECO:0000313" key="3">
    <source>
        <dbReference type="EMBL" id="GIM64699.1"/>
    </source>
</evidence>
<evidence type="ECO:0000256" key="1">
    <source>
        <dbReference type="SAM" id="MobiDB-lite"/>
    </source>
</evidence>
<feature type="region of interest" description="Disordered" evidence="1">
    <location>
        <begin position="1"/>
        <end position="22"/>
    </location>
</feature>
<feature type="region of interest" description="Disordered" evidence="1">
    <location>
        <begin position="174"/>
        <end position="195"/>
    </location>
</feature>
<dbReference type="Proteomes" id="UP000681340">
    <property type="component" value="Unassembled WGS sequence"/>
</dbReference>
<keyword evidence="2" id="KW-0812">Transmembrane</keyword>
<keyword evidence="2" id="KW-0472">Membrane</keyword>
<organism evidence="3 4">
    <name type="scientific">Actinoplanes auranticolor</name>
    <dbReference type="NCBI Taxonomy" id="47988"/>
    <lineage>
        <taxon>Bacteria</taxon>
        <taxon>Bacillati</taxon>
        <taxon>Actinomycetota</taxon>
        <taxon>Actinomycetes</taxon>
        <taxon>Micromonosporales</taxon>
        <taxon>Micromonosporaceae</taxon>
        <taxon>Actinoplanes</taxon>
    </lineage>
</organism>
<feature type="transmembrane region" description="Helical" evidence="2">
    <location>
        <begin position="213"/>
        <end position="235"/>
    </location>
</feature>